<dbReference type="AlphaFoldDB" id="A0A931AHH0"/>
<dbReference type="EMBL" id="JADOGI010000120">
    <property type="protein sequence ID" value="MBF8190379.1"/>
    <property type="molecule type" value="Genomic_DNA"/>
</dbReference>
<accession>A0A931AHH0</accession>
<name>A0A931AHH0_9ACTN</name>
<protein>
    <submittedName>
        <fullName evidence="1">Uncharacterized protein</fullName>
    </submittedName>
</protein>
<keyword evidence="2" id="KW-1185">Reference proteome</keyword>
<dbReference type="RefSeq" id="WP_195899304.1">
    <property type="nucleotide sequence ID" value="NZ_JADOGI010000120.1"/>
</dbReference>
<organism evidence="1 2">
    <name type="scientific">Nonomuraea cypriaca</name>
    <dbReference type="NCBI Taxonomy" id="1187855"/>
    <lineage>
        <taxon>Bacteria</taxon>
        <taxon>Bacillati</taxon>
        <taxon>Actinomycetota</taxon>
        <taxon>Actinomycetes</taxon>
        <taxon>Streptosporangiales</taxon>
        <taxon>Streptosporangiaceae</taxon>
        <taxon>Nonomuraea</taxon>
    </lineage>
</organism>
<reference evidence="1" key="1">
    <citation type="submission" date="2020-11" db="EMBL/GenBank/DDBJ databases">
        <title>Whole-genome analyses of Nonomuraea sp. K274.</title>
        <authorList>
            <person name="Veyisoglu A."/>
        </authorList>
    </citation>
    <scope>NUCLEOTIDE SEQUENCE</scope>
    <source>
        <strain evidence="1">K274</strain>
    </source>
</reference>
<comment type="caution">
    <text evidence="1">The sequence shown here is derived from an EMBL/GenBank/DDBJ whole genome shotgun (WGS) entry which is preliminary data.</text>
</comment>
<proteinExistence type="predicted"/>
<dbReference type="Proteomes" id="UP000605361">
    <property type="component" value="Unassembled WGS sequence"/>
</dbReference>
<evidence type="ECO:0000313" key="1">
    <source>
        <dbReference type="EMBL" id="MBF8190379.1"/>
    </source>
</evidence>
<sequence length="56" mass="6502">MLPGLRFDDIAIRPFKHTFDGVLFGLVMETFEGKVHAEFYPNNIGFYEPWDGSYDT</sequence>
<evidence type="ECO:0000313" key="2">
    <source>
        <dbReference type="Proteomes" id="UP000605361"/>
    </source>
</evidence>
<gene>
    <name evidence="1" type="ORF">ITP53_32650</name>
</gene>